<dbReference type="Gene3D" id="3.40.190.80">
    <property type="match status" value="1"/>
</dbReference>
<dbReference type="GO" id="GO:0000287">
    <property type="term" value="F:magnesium ion binding"/>
    <property type="evidence" value="ECO:0007669"/>
    <property type="project" value="UniProtKB-UniRule"/>
</dbReference>
<dbReference type="PROSITE" id="PS00629">
    <property type="entry name" value="IMP_1"/>
    <property type="match status" value="1"/>
</dbReference>
<evidence type="ECO:0000256" key="4">
    <source>
        <dbReference type="HAMAP-Rule" id="MF_02095"/>
    </source>
</evidence>
<dbReference type="GO" id="GO:0050427">
    <property type="term" value="P:3'-phosphoadenosine 5'-phosphosulfate metabolic process"/>
    <property type="evidence" value="ECO:0007669"/>
    <property type="project" value="TreeGrafter"/>
</dbReference>
<keyword evidence="3 4" id="KW-0460">Magnesium</keyword>
<feature type="binding site" evidence="4">
    <location>
        <position position="66"/>
    </location>
    <ligand>
        <name>Mg(2+)</name>
        <dbReference type="ChEBI" id="CHEBI:18420"/>
        <label>1</label>
    </ligand>
</feature>
<organism evidence="6 7">
    <name type="scientific">Lishizhenia tianjinensis</name>
    <dbReference type="NCBI Taxonomy" id="477690"/>
    <lineage>
        <taxon>Bacteria</taxon>
        <taxon>Pseudomonadati</taxon>
        <taxon>Bacteroidota</taxon>
        <taxon>Flavobacteriia</taxon>
        <taxon>Flavobacteriales</taxon>
        <taxon>Crocinitomicaceae</taxon>
        <taxon>Lishizhenia</taxon>
    </lineage>
</organism>
<feature type="binding site" evidence="4">
    <location>
        <position position="66"/>
    </location>
    <ligand>
        <name>substrate</name>
    </ligand>
</feature>
<keyword evidence="7" id="KW-1185">Reference proteome</keyword>
<evidence type="ECO:0000256" key="5">
    <source>
        <dbReference type="PIRSR" id="PIRSR600760-2"/>
    </source>
</evidence>
<proteinExistence type="inferred from homology"/>
<keyword evidence="4" id="KW-0472">Membrane</keyword>
<feature type="binding site" evidence="4">
    <location>
        <begin position="88"/>
        <end position="91"/>
    </location>
    <ligand>
        <name>substrate</name>
    </ligand>
</feature>
<dbReference type="GO" id="GO:0008441">
    <property type="term" value="F:3'(2'),5'-bisphosphate nucleotidase activity"/>
    <property type="evidence" value="ECO:0007669"/>
    <property type="project" value="UniProtKB-UniRule"/>
</dbReference>
<dbReference type="InterPro" id="IPR006240">
    <property type="entry name" value="CysQ"/>
</dbReference>
<comment type="function">
    <text evidence="4">Converts adenosine-3',5'-bisphosphate (PAP) to AMP.</text>
</comment>
<dbReference type="EC" id="3.1.3.7" evidence="4"/>
<dbReference type="PANTHER" id="PTHR43028">
    <property type="entry name" value="3'(2'),5'-BISPHOSPHATE NUCLEOTIDASE 1"/>
    <property type="match status" value="1"/>
</dbReference>
<dbReference type="RefSeq" id="WP_090250285.1">
    <property type="nucleotide sequence ID" value="NZ_FPAS01000004.1"/>
</dbReference>
<dbReference type="SUPFAM" id="SSF56655">
    <property type="entry name" value="Carbohydrate phosphatase"/>
    <property type="match status" value="1"/>
</dbReference>
<comment type="catalytic activity">
    <reaction evidence="1 4">
        <text>adenosine 3',5'-bisphosphate + H2O = AMP + phosphate</text>
        <dbReference type="Rhea" id="RHEA:10040"/>
        <dbReference type="ChEBI" id="CHEBI:15377"/>
        <dbReference type="ChEBI" id="CHEBI:43474"/>
        <dbReference type="ChEBI" id="CHEBI:58343"/>
        <dbReference type="ChEBI" id="CHEBI:456215"/>
        <dbReference type="EC" id="3.1.3.7"/>
    </reaction>
</comment>
<protein>
    <recommendedName>
        <fullName evidence="4">3'(2'),5'-bisphosphate nucleotidase CysQ</fullName>
        <ecNumber evidence="4">3.1.3.7</ecNumber>
    </recommendedName>
    <alternativeName>
        <fullName evidence="4">3'(2'),5-bisphosphonucleoside 3'(2')-phosphohydrolase</fullName>
    </alternativeName>
    <alternativeName>
        <fullName evidence="4">3'-phosphoadenosine 5'-phosphate phosphatase</fullName>
        <shortName evidence="4">PAP phosphatase</shortName>
    </alternativeName>
</protein>
<dbReference type="Gene3D" id="3.30.540.10">
    <property type="entry name" value="Fructose-1,6-Bisphosphatase, subunit A, domain 1"/>
    <property type="match status" value="1"/>
</dbReference>
<evidence type="ECO:0000313" key="6">
    <source>
        <dbReference type="EMBL" id="SFT80170.1"/>
    </source>
</evidence>
<dbReference type="Pfam" id="PF00459">
    <property type="entry name" value="Inositol_P"/>
    <property type="match status" value="1"/>
</dbReference>
<feature type="binding site" evidence="5">
    <location>
        <position position="86"/>
    </location>
    <ligand>
        <name>Mg(2+)</name>
        <dbReference type="ChEBI" id="CHEBI:18420"/>
        <label>1</label>
        <note>catalytic</note>
    </ligand>
</feature>
<feature type="binding site" evidence="4">
    <location>
        <position position="221"/>
    </location>
    <ligand>
        <name>substrate</name>
    </ligand>
</feature>
<feature type="binding site" evidence="4">
    <location>
        <position position="89"/>
    </location>
    <ligand>
        <name>Mg(2+)</name>
        <dbReference type="ChEBI" id="CHEBI:18420"/>
        <label>2</label>
    </ligand>
</feature>
<dbReference type="InterPro" id="IPR050725">
    <property type="entry name" value="CysQ/Inositol_MonoPase"/>
</dbReference>
<dbReference type="AlphaFoldDB" id="A0A1I7AZ04"/>
<sequence>MMKLGEKHFTALEAIVEASEKIMEIYQEDFTAIAKDDGSPVTKADLASSFIIREHLAKTNIPITGEEGEKADFEERKNWVESWCVDPLDGTKEFIKKNGEFAVNISLIHNHKAVFGAIGSPVNRQLIFGGQAFGAFTCSYDEIYQSNKWVELLQIEEVNDQLMVATSRTHHSGNTLNVIRKAEDKYGKAAFIKKGSSLKFFDLVQGKADLYPRFAPTMEWDISAGQAIYEAIGGEVLHAETLEPLLYNRPNLTNPYFIAKKKVLDI</sequence>
<feature type="binding site" evidence="4">
    <location>
        <position position="86"/>
    </location>
    <ligand>
        <name>Mg(2+)</name>
        <dbReference type="ChEBI" id="CHEBI:18420"/>
        <label>1</label>
    </ligand>
</feature>
<accession>A0A1I7AZ04</accession>
<dbReference type="InterPro" id="IPR000760">
    <property type="entry name" value="Inositol_monophosphatase-like"/>
</dbReference>
<comment type="similarity">
    <text evidence="4">Belongs to the inositol monophosphatase superfamily. CysQ family.</text>
</comment>
<dbReference type="HAMAP" id="MF_02095">
    <property type="entry name" value="CysQ"/>
    <property type="match status" value="1"/>
</dbReference>
<feature type="binding site" evidence="4">
    <location>
        <position position="221"/>
    </location>
    <ligand>
        <name>Mg(2+)</name>
        <dbReference type="ChEBI" id="CHEBI:18420"/>
        <label>2</label>
    </ligand>
</feature>
<dbReference type="GO" id="GO:0000103">
    <property type="term" value="P:sulfate assimilation"/>
    <property type="evidence" value="ECO:0007669"/>
    <property type="project" value="TreeGrafter"/>
</dbReference>
<feature type="binding site" evidence="5">
    <location>
        <position position="221"/>
    </location>
    <ligand>
        <name>Mg(2+)</name>
        <dbReference type="ChEBI" id="CHEBI:18420"/>
        <label>1</label>
        <note>catalytic</note>
    </ligand>
</feature>
<dbReference type="PANTHER" id="PTHR43028:SF5">
    <property type="entry name" value="3'(2'),5'-BISPHOSPHATE NUCLEOTIDASE 1"/>
    <property type="match status" value="1"/>
</dbReference>
<evidence type="ECO:0000256" key="3">
    <source>
        <dbReference type="ARBA" id="ARBA00022842"/>
    </source>
</evidence>
<feature type="binding site" evidence="5">
    <location>
        <position position="88"/>
    </location>
    <ligand>
        <name>Mg(2+)</name>
        <dbReference type="ChEBI" id="CHEBI:18420"/>
        <label>1</label>
        <note>catalytic</note>
    </ligand>
</feature>
<dbReference type="STRING" id="477690.SAMN05216474_2408"/>
<dbReference type="OrthoDB" id="9772456at2"/>
<gene>
    <name evidence="4" type="primary">cysQ</name>
    <name evidence="6" type="ORF">SAMN05216474_2408</name>
</gene>
<evidence type="ECO:0000256" key="1">
    <source>
        <dbReference type="ARBA" id="ARBA00001625"/>
    </source>
</evidence>
<comment type="subcellular location">
    <subcellularLocation>
        <location evidence="4">Cell membrane</location>
        <topology evidence="4">Peripheral membrane protein</topology>
        <orientation evidence="4">Cytoplasmic side</orientation>
    </subcellularLocation>
</comment>
<dbReference type="EMBL" id="FPAS01000004">
    <property type="protein sequence ID" value="SFT80170.1"/>
    <property type="molecule type" value="Genomic_DNA"/>
</dbReference>
<comment type="cofactor">
    <cofactor evidence="4 5">
        <name>Mg(2+)</name>
        <dbReference type="ChEBI" id="CHEBI:18420"/>
    </cofactor>
</comment>
<evidence type="ECO:0000313" key="7">
    <source>
        <dbReference type="Proteomes" id="UP000236454"/>
    </source>
</evidence>
<feature type="binding site" evidence="5">
    <location>
        <position position="89"/>
    </location>
    <ligand>
        <name>Mg(2+)</name>
        <dbReference type="ChEBI" id="CHEBI:18420"/>
        <label>1</label>
        <note>catalytic</note>
    </ligand>
</feature>
<name>A0A1I7AZ04_9FLAO</name>
<feature type="binding site" evidence="4">
    <location>
        <position position="86"/>
    </location>
    <ligand>
        <name>Mg(2+)</name>
        <dbReference type="ChEBI" id="CHEBI:18420"/>
        <label>2</label>
    </ligand>
</feature>
<reference evidence="6 7" key="1">
    <citation type="submission" date="2016-10" db="EMBL/GenBank/DDBJ databases">
        <authorList>
            <person name="de Groot N.N."/>
        </authorList>
    </citation>
    <scope>NUCLEOTIDE SEQUENCE [LARGE SCALE GENOMIC DNA]</scope>
    <source>
        <strain evidence="6 7">CGMCC 1.7005</strain>
    </source>
</reference>
<keyword evidence="4" id="KW-1003">Cell membrane</keyword>
<dbReference type="Proteomes" id="UP000236454">
    <property type="component" value="Unassembled WGS sequence"/>
</dbReference>
<dbReference type="CDD" id="cd01638">
    <property type="entry name" value="CysQ"/>
    <property type="match status" value="1"/>
</dbReference>
<keyword evidence="2 4" id="KW-0479">Metal-binding</keyword>
<keyword evidence="4" id="KW-0378">Hydrolase</keyword>
<feature type="binding site" evidence="5">
    <location>
        <position position="66"/>
    </location>
    <ligand>
        <name>Mg(2+)</name>
        <dbReference type="ChEBI" id="CHEBI:18420"/>
        <label>1</label>
        <note>catalytic</note>
    </ligand>
</feature>
<feature type="binding site" evidence="4">
    <location>
        <position position="88"/>
    </location>
    <ligand>
        <name>Mg(2+)</name>
        <dbReference type="ChEBI" id="CHEBI:18420"/>
        <label>1</label>
    </ligand>
</feature>
<dbReference type="InterPro" id="IPR020583">
    <property type="entry name" value="Inositol_monoP_metal-BS"/>
</dbReference>
<dbReference type="GO" id="GO:0005886">
    <property type="term" value="C:plasma membrane"/>
    <property type="evidence" value="ECO:0007669"/>
    <property type="project" value="UniProtKB-SubCell"/>
</dbReference>
<evidence type="ECO:0000256" key="2">
    <source>
        <dbReference type="ARBA" id="ARBA00022723"/>
    </source>
</evidence>